<dbReference type="EMBL" id="JABEQM010000003">
    <property type="protein sequence ID" value="MBB2200981.1"/>
    <property type="molecule type" value="Genomic_DNA"/>
</dbReference>
<dbReference type="GO" id="GO:0020037">
    <property type="term" value="F:heme binding"/>
    <property type="evidence" value="ECO:0007669"/>
    <property type="project" value="InterPro"/>
</dbReference>
<keyword evidence="4" id="KW-0249">Electron transport</keyword>
<keyword evidence="1" id="KW-0813">Transport</keyword>
<dbReference type="Pfam" id="PF02085">
    <property type="entry name" value="Cytochrom_CIII"/>
    <property type="match status" value="1"/>
</dbReference>
<evidence type="ECO:0000256" key="5">
    <source>
        <dbReference type="ARBA" id="ARBA00023004"/>
    </source>
</evidence>
<evidence type="ECO:0000256" key="4">
    <source>
        <dbReference type="ARBA" id="ARBA00022982"/>
    </source>
</evidence>
<dbReference type="GO" id="GO:0009055">
    <property type="term" value="F:electron transfer activity"/>
    <property type="evidence" value="ECO:0007669"/>
    <property type="project" value="InterPro"/>
</dbReference>
<organism evidence="7 8">
    <name type="scientific">Gluconacetobacter tumulisoli</name>
    <dbReference type="NCBI Taxonomy" id="1286189"/>
    <lineage>
        <taxon>Bacteria</taxon>
        <taxon>Pseudomonadati</taxon>
        <taxon>Pseudomonadota</taxon>
        <taxon>Alphaproteobacteria</taxon>
        <taxon>Acetobacterales</taxon>
        <taxon>Acetobacteraceae</taxon>
        <taxon>Gluconacetobacter</taxon>
    </lineage>
</organism>
<name>A0A7W4PNK6_9PROT</name>
<reference evidence="7 8" key="1">
    <citation type="submission" date="2020-04" db="EMBL/GenBank/DDBJ databases">
        <title>Description of novel Gluconacetobacter.</title>
        <authorList>
            <person name="Sombolestani A."/>
        </authorList>
    </citation>
    <scope>NUCLEOTIDE SEQUENCE [LARGE SCALE GENOMIC DNA]</scope>
    <source>
        <strain evidence="7 8">LMG 27802</strain>
    </source>
</reference>
<keyword evidence="2" id="KW-0349">Heme</keyword>
<keyword evidence="5" id="KW-0408">Iron</keyword>
<dbReference type="Gene3D" id="3.90.10.10">
    <property type="entry name" value="Cytochrome C3"/>
    <property type="match status" value="1"/>
</dbReference>
<protein>
    <submittedName>
        <fullName evidence="7">Cytochrome c3 family protein</fullName>
    </submittedName>
</protein>
<sequence>MTGWRGPGRMVGALLGVVLLAAAGWAIDRLHVHAVMAHPALPLRFAHTDHTAINCIACHHNYAQSRMAHLPRQECIACHKTEPGTVTRVETTFHQFCESCHIRTREQGRPGGPIRLCQGCHAPRPPAKGPED</sequence>
<evidence type="ECO:0000313" key="8">
    <source>
        <dbReference type="Proteomes" id="UP000578030"/>
    </source>
</evidence>
<comment type="caution">
    <text evidence="7">The sequence shown here is derived from an EMBL/GenBank/DDBJ whole genome shotgun (WGS) entry which is preliminary data.</text>
</comment>
<dbReference type="InterPro" id="IPR020942">
    <property type="entry name" value="Cyt_c_III_dom"/>
</dbReference>
<keyword evidence="3" id="KW-0479">Metal-binding</keyword>
<feature type="domain" description="Class III cytochrome C" evidence="6">
    <location>
        <begin position="41"/>
        <end position="121"/>
    </location>
</feature>
<keyword evidence="8" id="KW-1185">Reference proteome</keyword>
<dbReference type="RefSeq" id="WP_182955497.1">
    <property type="nucleotide sequence ID" value="NZ_JABEQM010000003.1"/>
</dbReference>
<evidence type="ECO:0000259" key="6">
    <source>
        <dbReference type="Pfam" id="PF02085"/>
    </source>
</evidence>
<accession>A0A7W4PNK6</accession>
<gene>
    <name evidence="7" type="ORF">HLH28_05205</name>
</gene>
<dbReference type="InterPro" id="IPR036280">
    <property type="entry name" value="Multihaem_cyt_sf"/>
</dbReference>
<dbReference type="GO" id="GO:0046872">
    <property type="term" value="F:metal ion binding"/>
    <property type="evidence" value="ECO:0007669"/>
    <property type="project" value="UniProtKB-KW"/>
</dbReference>
<dbReference type="SUPFAM" id="SSF48695">
    <property type="entry name" value="Multiheme cytochromes"/>
    <property type="match status" value="1"/>
</dbReference>
<evidence type="ECO:0000256" key="2">
    <source>
        <dbReference type="ARBA" id="ARBA00022617"/>
    </source>
</evidence>
<evidence type="ECO:0000256" key="3">
    <source>
        <dbReference type="ARBA" id="ARBA00022723"/>
    </source>
</evidence>
<evidence type="ECO:0000256" key="1">
    <source>
        <dbReference type="ARBA" id="ARBA00022448"/>
    </source>
</evidence>
<dbReference type="CDD" id="cd08168">
    <property type="entry name" value="Cytochrom_C3"/>
    <property type="match status" value="1"/>
</dbReference>
<dbReference type="AlphaFoldDB" id="A0A7W4PNK6"/>
<evidence type="ECO:0000313" key="7">
    <source>
        <dbReference type="EMBL" id="MBB2200981.1"/>
    </source>
</evidence>
<dbReference type="Proteomes" id="UP000578030">
    <property type="component" value="Unassembled WGS sequence"/>
</dbReference>
<proteinExistence type="predicted"/>